<name>A0A1A8WU12_PLAMA</name>
<evidence type="ECO:0000313" key="3">
    <source>
        <dbReference type="Proteomes" id="UP000078597"/>
    </source>
</evidence>
<proteinExistence type="predicted"/>
<sequence length="310" mass="36195">MAQFNKSFSHENSRRSIGNERNNKRASLLKSNNNYKNVIVHFAKFISVCAIIWSVRKSPETNNSDVNETSIGNIISEHGLNIPHGRIIAEQEPNNNDTWKHDFVLTLKDEENEEDKELHSEDKNDPEYMEKLNRLCGSTSETWKQTVREMEEEFYIVTKDMDESWKNDMWNKEWAKYLRKVHAYITLDLNESSLSLNDKEHIVNIWLTWARKDFEFFLQYVTETWEDYDEELLQINRSGSNRSSNRSGSNRSSNRSGSYSSSNRSGSYSSNRSGSYSSNRSGSYSSSGDWENNLIKYFVLGFFKNCILKI</sequence>
<evidence type="ECO:0000313" key="2">
    <source>
        <dbReference type="EMBL" id="SBS96406.1"/>
    </source>
</evidence>
<dbReference type="AlphaFoldDB" id="A0A1A8WU12"/>
<feature type="region of interest" description="Disordered" evidence="1">
    <location>
        <begin position="1"/>
        <end position="24"/>
    </location>
</feature>
<feature type="compositionally biased region" description="Basic and acidic residues" evidence="1">
    <location>
        <begin position="8"/>
        <end position="23"/>
    </location>
</feature>
<dbReference type="VEuPathDB" id="PlasmoDB:PmUG01_07048000"/>
<protein>
    <submittedName>
        <fullName evidence="2">Uncharacterized protein</fullName>
    </submittedName>
</protein>
<dbReference type="NCBIfam" id="TIGR01609">
    <property type="entry name" value="PF_unchar_267"/>
    <property type="match status" value="1"/>
</dbReference>
<accession>A0A1A8WU12</accession>
<reference evidence="3" key="1">
    <citation type="submission" date="2016-05" db="EMBL/GenBank/DDBJ databases">
        <authorList>
            <person name="Naeem Raeece"/>
        </authorList>
    </citation>
    <scope>NUCLEOTIDE SEQUENCE [LARGE SCALE GENOMIC DNA]</scope>
</reference>
<evidence type="ECO:0000256" key="1">
    <source>
        <dbReference type="SAM" id="MobiDB-lite"/>
    </source>
</evidence>
<dbReference type="Pfam" id="PF09688">
    <property type="entry name" value="Wx5_PLAF3D7"/>
    <property type="match status" value="1"/>
</dbReference>
<gene>
    <name evidence="2" type="ORF">PMALA_053650</name>
</gene>
<dbReference type="InterPro" id="IPR006496">
    <property type="entry name" value="CHP01606_Plasmodium_spp"/>
</dbReference>
<dbReference type="EMBL" id="FLQW01003964">
    <property type="protein sequence ID" value="SBS96406.1"/>
    <property type="molecule type" value="Genomic_DNA"/>
</dbReference>
<dbReference type="Proteomes" id="UP000078597">
    <property type="component" value="Unassembled WGS sequence"/>
</dbReference>
<organism evidence="2 3">
    <name type="scientific">Plasmodium malariae</name>
    <dbReference type="NCBI Taxonomy" id="5858"/>
    <lineage>
        <taxon>Eukaryota</taxon>
        <taxon>Sar</taxon>
        <taxon>Alveolata</taxon>
        <taxon>Apicomplexa</taxon>
        <taxon>Aconoidasida</taxon>
        <taxon>Haemosporida</taxon>
        <taxon>Plasmodiidae</taxon>
        <taxon>Plasmodium</taxon>
        <taxon>Plasmodium (Plasmodium)</taxon>
    </lineage>
</organism>
<feature type="region of interest" description="Disordered" evidence="1">
    <location>
        <begin position="238"/>
        <end position="287"/>
    </location>
</feature>